<dbReference type="InterPro" id="IPR050312">
    <property type="entry name" value="IolE/XylAMocC-like"/>
</dbReference>
<dbReference type="EMBL" id="RQXX01000014">
    <property type="protein sequence ID" value="RVV96513.1"/>
    <property type="molecule type" value="Genomic_DNA"/>
</dbReference>
<feature type="domain" description="Xylose isomerase-like TIM barrel" evidence="1">
    <location>
        <begin position="29"/>
        <end position="321"/>
    </location>
</feature>
<dbReference type="Proteomes" id="UP000285908">
    <property type="component" value="Unassembled WGS sequence"/>
</dbReference>
<reference evidence="2 3" key="1">
    <citation type="submission" date="2018-11" db="EMBL/GenBank/DDBJ databases">
        <title>Mesobaculum littorinae gen. nov., sp. nov., isolated from Littorina scabra that represents a novel genus of the order Rhodobacteraceae.</title>
        <authorList>
            <person name="Li F."/>
        </authorList>
    </citation>
    <scope>NUCLEOTIDE SEQUENCE [LARGE SCALE GENOMIC DNA]</scope>
    <source>
        <strain evidence="2 3">M0103</strain>
    </source>
</reference>
<dbReference type="InterPro" id="IPR013022">
    <property type="entry name" value="Xyl_isomerase-like_TIM-brl"/>
</dbReference>
<keyword evidence="2" id="KW-0413">Isomerase</keyword>
<comment type="caution">
    <text evidence="2">The sequence shown here is derived from an EMBL/GenBank/DDBJ whole genome shotgun (WGS) entry which is preliminary data.</text>
</comment>
<protein>
    <submittedName>
        <fullName evidence="2">Sugar phosphate isomerase/epimerase</fullName>
    </submittedName>
</protein>
<name>A0A438ACU8_9RHOB</name>
<dbReference type="Gene3D" id="3.20.20.150">
    <property type="entry name" value="Divalent-metal-dependent TIM barrel enzymes"/>
    <property type="match status" value="1"/>
</dbReference>
<dbReference type="GO" id="GO:0016853">
    <property type="term" value="F:isomerase activity"/>
    <property type="evidence" value="ECO:0007669"/>
    <property type="project" value="UniProtKB-KW"/>
</dbReference>
<dbReference type="PANTHER" id="PTHR12110">
    <property type="entry name" value="HYDROXYPYRUVATE ISOMERASE"/>
    <property type="match status" value="1"/>
</dbReference>
<gene>
    <name evidence="2" type="ORF">EKE94_18345</name>
</gene>
<evidence type="ECO:0000313" key="2">
    <source>
        <dbReference type="EMBL" id="RVV96513.1"/>
    </source>
</evidence>
<evidence type="ECO:0000313" key="3">
    <source>
        <dbReference type="Proteomes" id="UP000285908"/>
    </source>
</evidence>
<dbReference type="PANTHER" id="PTHR12110:SF21">
    <property type="entry name" value="XYLOSE ISOMERASE-LIKE TIM BARREL DOMAIN-CONTAINING PROTEIN"/>
    <property type="match status" value="1"/>
</dbReference>
<proteinExistence type="predicted"/>
<dbReference type="Pfam" id="PF01261">
    <property type="entry name" value="AP_endonuc_2"/>
    <property type="match status" value="1"/>
</dbReference>
<dbReference type="InterPro" id="IPR036237">
    <property type="entry name" value="Xyl_isomerase-like_sf"/>
</dbReference>
<organism evidence="2 3">
    <name type="scientific">Mesobaculum littorinae</name>
    <dbReference type="NCBI Taxonomy" id="2486419"/>
    <lineage>
        <taxon>Bacteria</taxon>
        <taxon>Pseudomonadati</taxon>
        <taxon>Pseudomonadota</taxon>
        <taxon>Alphaproteobacteria</taxon>
        <taxon>Rhodobacterales</taxon>
        <taxon>Roseobacteraceae</taxon>
        <taxon>Mesobaculum</taxon>
    </lineage>
</organism>
<dbReference type="RefSeq" id="WP_127908086.1">
    <property type="nucleotide sequence ID" value="NZ_RQXX01000014.1"/>
</dbReference>
<sequence length="352" mass="38653">MKTMKGPGLFLAQFVGAEPPFDSFEGLTRWAADCGYAGVQVPTVEAGLMDLDRAATSTGYCDDLKGRAAEAGVEITELSAHLQGQLVAVHPAYDLAFDGFADASVHGDPKARQAWAVDQVKKTIDAAANLGLTQIAAFSGALAWPFIYPWPQRPAGLVDAAFDELAARWLPIFDHAEDRGIDVCFELHPGEDLHDGVTYEMFLDKVKQHSRARLLYDPSHFVLQAMDYLDFIDIYAERISMFHVKDAEFRPNGRQGVYGGYQAWVDRAGRFRSPGDGQVDFGAVFSKLAAIDFDGWAVVEWECALKHPEDGAREGAAFTRDHIIRVTDRAFDDFAGGETDDATNRKLLGLEG</sequence>
<dbReference type="SUPFAM" id="SSF51658">
    <property type="entry name" value="Xylose isomerase-like"/>
    <property type="match status" value="1"/>
</dbReference>
<evidence type="ECO:0000259" key="1">
    <source>
        <dbReference type="Pfam" id="PF01261"/>
    </source>
</evidence>
<dbReference type="AlphaFoldDB" id="A0A438ACU8"/>
<dbReference type="OrthoDB" id="9779184at2"/>
<accession>A0A438ACU8</accession>
<keyword evidence="3" id="KW-1185">Reference proteome</keyword>